<accession>A0A1I7KCU7</accession>
<organism evidence="5 6">
    <name type="scientific">Paenacidovorax caeni</name>
    <dbReference type="NCBI Taxonomy" id="343013"/>
    <lineage>
        <taxon>Bacteria</taxon>
        <taxon>Pseudomonadati</taxon>
        <taxon>Pseudomonadota</taxon>
        <taxon>Betaproteobacteria</taxon>
        <taxon>Burkholderiales</taxon>
        <taxon>Comamonadaceae</taxon>
        <taxon>Paenacidovorax</taxon>
    </lineage>
</organism>
<evidence type="ECO:0000256" key="1">
    <source>
        <dbReference type="SAM" id="MobiDB-lite"/>
    </source>
</evidence>
<proteinExistence type="predicted"/>
<name>A0A1I7KCU7_9BURK</name>
<gene>
    <name evidence="5" type="ORF">SAMN04489707_104614</name>
</gene>
<feature type="domain" description="DNA-binding transcriptional repressor CapW winged helix-turn-helix" evidence="4">
    <location>
        <begin position="56"/>
        <end position="135"/>
    </location>
</feature>
<feature type="region of interest" description="Disordered" evidence="1">
    <location>
        <begin position="1"/>
        <end position="53"/>
    </location>
</feature>
<feature type="domain" description="DNA-binding transcriptional repressor CapW C-terminal dimerisation" evidence="3">
    <location>
        <begin position="256"/>
        <end position="324"/>
    </location>
</feature>
<dbReference type="Pfam" id="PF13280">
    <property type="entry name" value="WYL"/>
    <property type="match status" value="1"/>
</dbReference>
<evidence type="ECO:0000259" key="4">
    <source>
        <dbReference type="Pfam" id="PF26109"/>
    </source>
</evidence>
<dbReference type="InterPro" id="IPR016634">
    <property type="entry name" value="CapW-like"/>
</dbReference>
<dbReference type="InterPro" id="IPR059019">
    <property type="entry name" value="WHD_CapW"/>
</dbReference>
<dbReference type="STRING" id="343013.SAMN04489707_104614"/>
<feature type="domain" description="WYL" evidence="2">
    <location>
        <begin position="170"/>
        <end position="235"/>
    </location>
</feature>
<dbReference type="InterPro" id="IPR026881">
    <property type="entry name" value="WYL_dom"/>
</dbReference>
<protein>
    <submittedName>
        <fullName evidence="5">WYL domain-containing protein</fullName>
    </submittedName>
</protein>
<evidence type="ECO:0000313" key="5">
    <source>
        <dbReference type="EMBL" id="SFU95196.1"/>
    </source>
</evidence>
<dbReference type="PROSITE" id="PS52050">
    <property type="entry name" value="WYL"/>
    <property type="match status" value="1"/>
</dbReference>
<evidence type="ECO:0000313" key="6">
    <source>
        <dbReference type="Proteomes" id="UP000183656"/>
    </source>
</evidence>
<feature type="compositionally biased region" description="Low complexity" evidence="1">
    <location>
        <begin position="19"/>
        <end position="41"/>
    </location>
</feature>
<dbReference type="InterPro" id="IPR051534">
    <property type="entry name" value="CBASS_pafABC_assoc_protein"/>
</dbReference>
<dbReference type="PANTHER" id="PTHR34580:SF3">
    <property type="entry name" value="PROTEIN PAFB"/>
    <property type="match status" value="1"/>
</dbReference>
<dbReference type="AlphaFoldDB" id="A0A1I7KCU7"/>
<dbReference type="PANTHER" id="PTHR34580">
    <property type="match status" value="1"/>
</dbReference>
<dbReference type="EMBL" id="FPBX01000046">
    <property type="protein sequence ID" value="SFU95196.1"/>
    <property type="molecule type" value="Genomic_DNA"/>
</dbReference>
<evidence type="ECO:0000259" key="3">
    <source>
        <dbReference type="Pfam" id="PF26107"/>
    </source>
</evidence>
<evidence type="ECO:0000259" key="2">
    <source>
        <dbReference type="Pfam" id="PF13280"/>
    </source>
</evidence>
<dbReference type="PIRSF" id="PIRSF015558">
    <property type="entry name" value="Txn_reg_DeoR_prd"/>
    <property type="match status" value="1"/>
</dbReference>
<dbReference type="OrthoDB" id="6400324at2"/>
<dbReference type="Pfam" id="PF26109">
    <property type="entry name" value="WHD_BrxR"/>
    <property type="match status" value="1"/>
</dbReference>
<sequence length="334" mass="37488">MPSRTSPRRAADLSRVISPPAELGAARPPAPRPSLRSSKASPQDEATDTGTVKWSQERRLQFIDFRLQWGGRINRRDVTDFFKISVPQASADIARYAEVAPGNLEYDTSSRTYVATPAYAPHYESSGARQYLSQLLALERQILTSDQAFLAFRPPMASVPLPSRTIEPKTLALLLQSIAERAKLRIRYQSIARDEPQERYISPHAFGYDGVRWHVRAYCHLREGFRDFVLGRILSPGAPVASDVDSSQDREWHTNVDLVLKPDDSLTLKQREGVEIDYGMKNGKVTVPCRQAMLFYTLRTLNFEPNGTPRKGEKQVVIANLADIKSLLPKPGQA</sequence>
<dbReference type="Proteomes" id="UP000183656">
    <property type="component" value="Unassembled WGS sequence"/>
</dbReference>
<dbReference type="InterPro" id="IPR059020">
    <property type="entry name" value="CapW_CTD"/>
</dbReference>
<reference evidence="5 6" key="1">
    <citation type="submission" date="2016-10" db="EMBL/GenBank/DDBJ databases">
        <authorList>
            <person name="de Groot N.N."/>
        </authorList>
    </citation>
    <scope>NUCLEOTIDE SEQUENCE [LARGE SCALE GENOMIC DNA]</scope>
    <source>
        <strain evidence="5 6">R-24608</strain>
    </source>
</reference>
<keyword evidence="6" id="KW-1185">Reference proteome</keyword>
<dbReference type="Pfam" id="PF26107">
    <property type="entry name" value="BrxR_CTD"/>
    <property type="match status" value="1"/>
</dbReference>